<dbReference type="EMBL" id="JAXCEH010000001">
    <property type="protein sequence ID" value="MFA1552572.1"/>
    <property type="molecule type" value="Genomic_DNA"/>
</dbReference>
<proteinExistence type="predicted"/>
<gene>
    <name evidence="2" type="ORF">SM436_02595</name>
</gene>
<evidence type="ECO:0000313" key="2">
    <source>
        <dbReference type="EMBL" id="MFA1552572.1"/>
    </source>
</evidence>
<protein>
    <submittedName>
        <fullName evidence="2">Uncharacterized protein</fullName>
    </submittedName>
</protein>
<evidence type="ECO:0000256" key="1">
    <source>
        <dbReference type="SAM" id="MobiDB-lite"/>
    </source>
</evidence>
<evidence type="ECO:0000313" key="3">
    <source>
        <dbReference type="Proteomes" id="UP001569904"/>
    </source>
</evidence>
<feature type="region of interest" description="Disordered" evidence="1">
    <location>
        <begin position="1"/>
        <end position="30"/>
    </location>
</feature>
<dbReference type="Proteomes" id="UP001569904">
    <property type="component" value="Unassembled WGS sequence"/>
</dbReference>
<name>A0ABV4QPN7_9ACTN</name>
<comment type="caution">
    <text evidence="2">The sequence shown here is derived from an EMBL/GenBank/DDBJ whole genome shotgun (WGS) entry which is preliminary data.</text>
</comment>
<keyword evidence="3" id="KW-1185">Reference proteome</keyword>
<sequence length="111" mass="11652">MPAPEGLAVPRQPFPLLPAHAEPAERESRHMTLNDAREISYAALDRLDAEILPPRLAMSAPRGGEDSTAVAYACQTTYSPGTTGLLGTGLLAEAPYSTLSCVPAVTAVDHP</sequence>
<dbReference type="RefSeq" id="WP_371938841.1">
    <property type="nucleotide sequence ID" value="NZ_JAXCEH010000001.1"/>
</dbReference>
<organism evidence="2 3">
    <name type="scientific">Actinomadura chokoriensis</name>
    <dbReference type="NCBI Taxonomy" id="454156"/>
    <lineage>
        <taxon>Bacteria</taxon>
        <taxon>Bacillati</taxon>
        <taxon>Actinomycetota</taxon>
        <taxon>Actinomycetes</taxon>
        <taxon>Streptosporangiales</taxon>
        <taxon>Thermomonosporaceae</taxon>
        <taxon>Actinomadura</taxon>
    </lineage>
</organism>
<reference evidence="2 3" key="1">
    <citation type="submission" date="2023-11" db="EMBL/GenBank/DDBJ databases">
        <title>Actinomadura monticuli sp. nov., isolated from volcanic ash.</title>
        <authorList>
            <person name="Lee S.D."/>
            <person name="Yang H."/>
            <person name="Kim I.S."/>
        </authorList>
    </citation>
    <scope>NUCLEOTIDE SEQUENCE [LARGE SCALE GENOMIC DNA]</scope>
    <source>
        <strain evidence="2 3">DSM 45346</strain>
    </source>
</reference>
<accession>A0ABV4QPN7</accession>